<name>A0ACC1DEB2_9NEOP</name>
<keyword evidence="2" id="KW-1185">Reference proteome</keyword>
<dbReference type="Proteomes" id="UP000824533">
    <property type="component" value="Linkage Group LG03"/>
</dbReference>
<reference evidence="1 2" key="1">
    <citation type="journal article" date="2021" name="Front. Genet.">
        <title>Chromosome-Level Genome Assembly Reveals Significant Gene Expansion in the Toll and IMD Signaling Pathways of Dendrolimus kikuchii.</title>
        <authorList>
            <person name="Zhou J."/>
            <person name="Wu P."/>
            <person name="Xiong Z."/>
            <person name="Liu N."/>
            <person name="Zhao N."/>
            <person name="Ji M."/>
            <person name="Qiu Y."/>
            <person name="Yang B."/>
        </authorList>
    </citation>
    <scope>NUCLEOTIDE SEQUENCE [LARGE SCALE GENOMIC DNA]</scope>
    <source>
        <strain evidence="1">Ann1</strain>
    </source>
</reference>
<proteinExistence type="predicted"/>
<protein>
    <submittedName>
        <fullName evidence="1">Uncharacterized protein</fullName>
    </submittedName>
</protein>
<accession>A0ACC1DEB2</accession>
<comment type="caution">
    <text evidence="1">The sequence shown here is derived from an EMBL/GenBank/DDBJ whole genome shotgun (WGS) entry which is preliminary data.</text>
</comment>
<sequence>MGDRIFSEAVRGAILYPVIGHSSYSILIVILLKGHLGAKSAADFNRTGPFSAAQYRSDVHAAVYRCRAASTVGSILSRDMRLEAETVLISKCLKTSAELIPNTSQQIPAAGKIPGSLNPVMSRRKTLGMMVGGAANCLRCERLHLYSSDASQFPFSSLSHVLALGIPAPWAPFGRWIQYKQPGHVATCFSIQQRQRCKKDRRLHESFSGRNQILSKGLAGSRAGNKPALCAAKRSVNGIRPVRDLRDYAAESPYLSGVRRVAVSADLPLESRSKALS</sequence>
<organism evidence="1 2">
    <name type="scientific">Dendrolimus kikuchii</name>
    <dbReference type="NCBI Taxonomy" id="765133"/>
    <lineage>
        <taxon>Eukaryota</taxon>
        <taxon>Metazoa</taxon>
        <taxon>Ecdysozoa</taxon>
        <taxon>Arthropoda</taxon>
        <taxon>Hexapoda</taxon>
        <taxon>Insecta</taxon>
        <taxon>Pterygota</taxon>
        <taxon>Neoptera</taxon>
        <taxon>Endopterygota</taxon>
        <taxon>Lepidoptera</taxon>
        <taxon>Glossata</taxon>
        <taxon>Ditrysia</taxon>
        <taxon>Bombycoidea</taxon>
        <taxon>Lasiocampidae</taxon>
        <taxon>Dendrolimus</taxon>
    </lineage>
</organism>
<evidence type="ECO:0000313" key="2">
    <source>
        <dbReference type="Proteomes" id="UP000824533"/>
    </source>
</evidence>
<dbReference type="EMBL" id="CM034389">
    <property type="protein sequence ID" value="KAJ0182201.1"/>
    <property type="molecule type" value="Genomic_DNA"/>
</dbReference>
<gene>
    <name evidence="1" type="ORF">K1T71_001570</name>
</gene>
<evidence type="ECO:0000313" key="1">
    <source>
        <dbReference type="EMBL" id="KAJ0182201.1"/>
    </source>
</evidence>